<accession>A0A1Z3U7A0</accession>
<protein>
    <submittedName>
        <fullName evidence="1">Uncharacterized protein</fullName>
    </submittedName>
</protein>
<organism evidence="1 2">
    <name type="scientific">Brevundimonas vesicularis</name>
    <name type="common">Pseudomonas vesicularis</name>
    <dbReference type="NCBI Taxonomy" id="41276"/>
    <lineage>
        <taxon>Bacteria</taxon>
        <taxon>Pseudomonadati</taxon>
        <taxon>Pseudomonadota</taxon>
        <taxon>Alphaproteobacteria</taxon>
        <taxon>Caulobacterales</taxon>
        <taxon>Caulobacteraceae</taxon>
        <taxon>Brevundimonas</taxon>
    </lineage>
</organism>
<evidence type="ECO:0000313" key="2">
    <source>
        <dbReference type="Proteomes" id="UP000197050"/>
    </source>
</evidence>
<gene>
    <name evidence="1" type="ORF">CEP68_06260</name>
</gene>
<reference evidence="2" key="1">
    <citation type="submission" date="2017-06" db="EMBL/GenBank/DDBJ databases">
        <title>FDA dAtabase for Regulatory Grade micrObial Sequences (FDA-ARGOS): Supporting development and validation of Infectious Disease Dx tests.</title>
        <authorList>
            <person name="Minogue T."/>
            <person name="Wolcott M."/>
            <person name="Wasieloski L."/>
            <person name="Aguilar W."/>
            <person name="Moore D."/>
            <person name="Tallon L."/>
            <person name="Sadzewicz L."/>
            <person name="Sengamalay N."/>
            <person name="Ott S."/>
            <person name="Godinez A."/>
            <person name="Nagaraj S."/>
            <person name="Nadendla S."/>
            <person name="Geyer C."/>
            <person name="Sichtig H."/>
        </authorList>
    </citation>
    <scope>NUCLEOTIDE SEQUENCE [LARGE SCALE GENOMIC DNA]</scope>
    <source>
        <strain evidence="2">FDAARGOS_289</strain>
    </source>
</reference>
<dbReference type="KEGG" id="bvc:CEP68_06260"/>
<proteinExistence type="predicted"/>
<dbReference type="GeneID" id="34015999"/>
<dbReference type="AlphaFoldDB" id="A0A1Z3U7A0"/>
<name>A0A1Z3U7A0_BREVE</name>
<dbReference type="EMBL" id="CP022048">
    <property type="protein sequence ID" value="ASE39135.1"/>
    <property type="molecule type" value="Genomic_DNA"/>
</dbReference>
<evidence type="ECO:0000313" key="1">
    <source>
        <dbReference type="EMBL" id="ASE39135.1"/>
    </source>
</evidence>
<dbReference type="Proteomes" id="UP000197050">
    <property type="component" value="Chromosome"/>
</dbReference>
<dbReference type="RefSeq" id="WP_088582454.1">
    <property type="nucleotide sequence ID" value="NZ_CP022048.2"/>
</dbReference>
<sequence length="172" mass="18649">MTEIRDDIATTLAETVGNALNMTAAINEPEPTRWEETAGDTWAPQNPPLIFRSLCVQDEGAPDRLSFVRGSVSDPTEELEVTLIVAFAVQVQPGLHYDTTAVRKMRRLIRKDAVAAIVAAIERDRTLGLSVEVYAEIDPPAYADDVLFPNALPCATALIPVRVLYTGANAAS</sequence>